<sequence>MATMQAVVLDGTGGIEVQERPVPEPGPGEVVIAPGATGICGTDLHLRDGHYAAGRYPLVPGHEFAGHITAVGAGVTTFAEGDLVAADPNISCGACRLCRMGAVNLCDHVTALGVNLPGSCAEYVVAPASVVVPLPASLDPGVGALIEPLSCVLNAVERAPGWQDAVMVIVGAGCIGLLATAVATHLGAAEVHVVEPHELRQGSARSLGATSAVAAVADLGLDDSVDVVLDASGHPGAITAAISLLRKRGRMIQMGVAHPDTSIPVFPYAIYAKELSYLGANSCGRSFRPAADLMVDLADAVRPLITHTFPLTAYADAVAAMRAPEAVKVQIA</sequence>
<dbReference type="Pfam" id="PF08240">
    <property type="entry name" value="ADH_N"/>
    <property type="match status" value="1"/>
</dbReference>
<feature type="domain" description="Enoyl reductase (ER)" evidence="6">
    <location>
        <begin position="11"/>
        <end position="331"/>
    </location>
</feature>
<dbReference type="RefSeq" id="WP_344087901.1">
    <property type="nucleotide sequence ID" value="NZ_BAAAPO010000051.1"/>
</dbReference>
<dbReference type="InterPro" id="IPR013154">
    <property type="entry name" value="ADH-like_N"/>
</dbReference>
<keyword evidence="3 5" id="KW-0862">Zinc</keyword>
<accession>A0ABP4Y7K4</accession>
<comment type="cofactor">
    <cofactor evidence="1 5">
        <name>Zn(2+)</name>
        <dbReference type="ChEBI" id="CHEBI:29105"/>
    </cofactor>
</comment>
<evidence type="ECO:0000259" key="6">
    <source>
        <dbReference type="SMART" id="SM00829"/>
    </source>
</evidence>
<organism evidence="7 8">
    <name type="scientific">Nostocoides veronense</name>
    <dbReference type="NCBI Taxonomy" id="330836"/>
    <lineage>
        <taxon>Bacteria</taxon>
        <taxon>Bacillati</taxon>
        <taxon>Actinomycetota</taxon>
        <taxon>Actinomycetes</taxon>
        <taxon>Micrococcales</taxon>
        <taxon>Intrasporangiaceae</taxon>
        <taxon>Nostocoides</taxon>
    </lineage>
</organism>
<evidence type="ECO:0000313" key="8">
    <source>
        <dbReference type="Proteomes" id="UP001499938"/>
    </source>
</evidence>
<evidence type="ECO:0000256" key="1">
    <source>
        <dbReference type="ARBA" id="ARBA00001947"/>
    </source>
</evidence>
<name>A0ABP4Y7K4_9MICO</name>
<dbReference type="InterPro" id="IPR011032">
    <property type="entry name" value="GroES-like_sf"/>
</dbReference>
<proteinExistence type="inferred from homology"/>
<gene>
    <name evidence="7" type="ORF">GCM10009811_32300</name>
</gene>
<comment type="caution">
    <text evidence="7">The sequence shown here is derived from an EMBL/GenBank/DDBJ whole genome shotgun (WGS) entry which is preliminary data.</text>
</comment>
<keyword evidence="4" id="KW-0560">Oxidoreductase</keyword>
<dbReference type="InterPro" id="IPR002328">
    <property type="entry name" value="ADH_Zn_CS"/>
</dbReference>
<dbReference type="InterPro" id="IPR020843">
    <property type="entry name" value="ER"/>
</dbReference>
<dbReference type="EMBL" id="BAAAPO010000051">
    <property type="protein sequence ID" value="GAA1806312.1"/>
    <property type="molecule type" value="Genomic_DNA"/>
</dbReference>
<evidence type="ECO:0000256" key="4">
    <source>
        <dbReference type="ARBA" id="ARBA00023002"/>
    </source>
</evidence>
<protein>
    <submittedName>
        <fullName evidence="7">Zinc-dependent alcohol dehydrogenase family protein</fullName>
    </submittedName>
</protein>
<keyword evidence="8" id="KW-1185">Reference proteome</keyword>
<dbReference type="PANTHER" id="PTHR43401">
    <property type="entry name" value="L-THREONINE 3-DEHYDROGENASE"/>
    <property type="match status" value="1"/>
</dbReference>
<dbReference type="InterPro" id="IPR050129">
    <property type="entry name" value="Zn_alcohol_dh"/>
</dbReference>
<dbReference type="Gene3D" id="3.90.180.10">
    <property type="entry name" value="Medium-chain alcohol dehydrogenases, catalytic domain"/>
    <property type="match status" value="1"/>
</dbReference>
<dbReference type="SUPFAM" id="SSF51735">
    <property type="entry name" value="NAD(P)-binding Rossmann-fold domains"/>
    <property type="match status" value="1"/>
</dbReference>
<evidence type="ECO:0000256" key="3">
    <source>
        <dbReference type="ARBA" id="ARBA00022833"/>
    </source>
</evidence>
<reference evidence="8" key="1">
    <citation type="journal article" date="2019" name="Int. J. Syst. Evol. Microbiol.">
        <title>The Global Catalogue of Microorganisms (GCM) 10K type strain sequencing project: providing services to taxonomists for standard genome sequencing and annotation.</title>
        <authorList>
            <consortium name="The Broad Institute Genomics Platform"/>
            <consortium name="The Broad Institute Genome Sequencing Center for Infectious Disease"/>
            <person name="Wu L."/>
            <person name="Ma J."/>
        </authorList>
    </citation>
    <scope>NUCLEOTIDE SEQUENCE [LARGE SCALE GENOMIC DNA]</scope>
    <source>
        <strain evidence="8">JCM 15592</strain>
    </source>
</reference>
<evidence type="ECO:0000313" key="7">
    <source>
        <dbReference type="EMBL" id="GAA1806312.1"/>
    </source>
</evidence>
<dbReference type="PANTHER" id="PTHR43401:SF2">
    <property type="entry name" value="L-THREONINE 3-DEHYDROGENASE"/>
    <property type="match status" value="1"/>
</dbReference>
<comment type="similarity">
    <text evidence="5">Belongs to the zinc-containing alcohol dehydrogenase family.</text>
</comment>
<dbReference type="Gene3D" id="3.40.50.720">
    <property type="entry name" value="NAD(P)-binding Rossmann-like Domain"/>
    <property type="match status" value="1"/>
</dbReference>
<dbReference type="SUPFAM" id="SSF50129">
    <property type="entry name" value="GroES-like"/>
    <property type="match status" value="1"/>
</dbReference>
<dbReference type="InterPro" id="IPR013149">
    <property type="entry name" value="ADH-like_C"/>
</dbReference>
<evidence type="ECO:0000256" key="2">
    <source>
        <dbReference type="ARBA" id="ARBA00022723"/>
    </source>
</evidence>
<evidence type="ECO:0000256" key="5">
    <source>
        <dbReference type="RuleBase" id="RU361277"/>
    </source>
</evidence>
<dbReference type="PROSITE" id="PS00059">
    <property type="entry name" value="ADH_ZINC"/>
    <property type="match status" value="1"/>
</dbReference>
<dbReference type="SMART" id="SM00829">
    <property type="entry name" value="PKS_ER"/>
    <property type="match status" value="1"/>
</dbReference>
<keyword evidence="2 5" id="KW-0479">Metal-binding</keyword>
<dbReference type="Proteomes" id="UP001499938">
    <property type="component" value="Unassembled WGS sequence"/>
</dbReference>
<dbReference type="InterPro" id="IPR036291">
    <property type="entry name" value="NAD(P)-bd_dom_sf"/>
</dbReference>
<dbReference type="Pfam" id="PF00107">
    <property type="entry name" value="ADH_zinc_N"/>
    <property type="match status" value="1"/>
</dbReference>